<protein>
    <recommendedName>
        <fullName evidence="1">site-specific DNA-methyltransferase (adenine-specific)</fullName>
        <ecNumber evidence="1">2.1.1.72</ecNumber>
    </recommendedName>
</protein>
<evidence type="ECO:0000256" key="2">
    <source>
        <dbReference type="ARBA" id="ARBA00022603"/>
    </source>
</evidence>
<evidence type="ECO:0000256" key="7">
    <source>
        <dbReference type="SAM" id="MobiDB-lite"/>
    </source>
</evidence>
<dbReference type="PANTHER" id="PTHR42933">
    <property type="entry name" value="SLR6095 PROTEIN"/>
    <property type="match status" value="1"/>
</dbReference>
<dbReference type="EMBL" id="LGTE01000024">
    <property type="protein sequence ID" value="KNZ68656.1"/>
    <property type="molecule type" value="Genomic_DNA"/>
</dbReference>
<keyword evidence="3" id="KW-0808">Transferase</keyword>
<dbReference type="GO" id="GO:0009307">
    <property type="term" value="P:DNA restriction-modification system"/>
    <property type="evidence" value="ECO:0007669"/>
    <property type="project" value="UniProtKB-KW"/>
</dbReference>
<dbReference type="Proteomes" id="UP000037175">
    <property type="component" value="Unassembled WGS sequence"/>
</dbReference>
<evidence type="ECO:0000256" key="6">
    <source>
        <dbReference type="ARBA" id="ARBA00047942"/>
    </source>
</evidence>
<feature type="region of interest" description="Disordered" evidence="7">
    <location>
        <begin position="18"/>
        <end position="38"/>
    </location>
</feature>
<evidence type="ECO:0000256" key="3">
    <source>
        <dbReference type="ARBA" id="ARBA00022679"/>
    </source>
</evidence>
<dbReference type="GO" id="GO:0008170">
    <property type="term" value="F:N-methyltransferase activity"/>
    <property type="evidence" value="ECO:0007669"/>
    <property type="project" value="InterPro"/>
</dbReference>
<dbReference type="Pfam" id="PF02384">
    <property type="entry name" value="N6_Mtase"/>
    <property type="match status" value="1"/>
</dbReference>
<evidence type="ECO:0000313" key="9">
    <source>
        <dbReference type="EMBL" id="KNZ68656.1"/>
    </source>
</evidence>
<dbReference type="InterPro" id="IPR029063">
    <property type="entry name" value="SAM-dependent_MTases_sf"/>
</dbReference>
<dbReference type="AlphaFoldDB" id="A0A0L6VZM0"/>
<accession>A0A0L6VZM0</accession>
<keyword evidence="5" id="KW-0680">Restriction system</keyword>
<dbReference type="PRINTS" id="PR00507">
    <property type="entry name" value="N12N6MTFRASE"/>
</dbReference>
<dbReference type="InterPro" id="IPR051537">
    <property type="entry name" value="DNA_Adenine_Mtase"/>
</dbReference>
<keyword evidence="2" id="KW-0489">Methyltransferase</keyword>
<dbReference type="GO" id="GO:0032259">
    <property type="term" value="P:methylation"/>
    <property type="evidence" value="ECO:0007669"/>
    <property type="project" value="UniProtKB-KW"/>
</dbReference>
<keyword evidence="10" id="KW-1185">Reference proteome</keyword>
<gene>
    <name evidence="9" type="primary">bcgIA</name>
    <name evidence="9" type="ORF">Tfer_2747</name>
</gene>
<evidence type="ECO:0000313" key="10">
    <source>
        <dbReference type="Proteomes" id="UP000037175"/>
    </source>
</evidence>
<dbReference type="REBASE" id="129487">
    <property type="entry name" value="TfeZORF2747P"/>
</dbReference>
<keyword evidence="4" id="KW-0949">S-adenosyl-L-methionine</keyword>
<reference evidence="10" key="1">
    <citation type="submission" date="2015-07" db="EMBL/GenBank/DDBJ databases">
        <title>Complete Genome of Thermincola ferriacetica strain Z-0001T.</title>
        <authorList>
            <person name="Lusk B."/>
            <person name="Badalamenti J.P."/>
            <person name="Parameswaran P."/>
            <person name="Bond D.R."/>
            <person name="Torres C.I."/>
        </authorList>
    </citation>
    <scope>NUCLEOTIDE SEQUENCE [LARGE SCALE GENOMIC DNA]</scope>
    <source>
        <strain evidence="10">Z-0001</strain>
    </source>
</reference>
<dbReference type="PATRIC" id="fig|281456.6.peg.2864"/>
<dbReference type="RefSeq" id="WP_052218752.1">
    <property type="nucleotide sequence ID" value="NZ_LGTE01000024.1"/>
</dbReference>
<proteinExistence type="predicted"/>
<name>A0A0L6VZM0_9FIRM</name>
<evidence type="ECO:0000256" key="1">
    <source>
        <dbReference type="ARBA" id="ARBA00011900"/>
    </source>
</evidence>
<dbReference type="PANTHER" id="PTHR42933:SF1">
    <property type="entry name" value="SITE-SPECIFIC DNA-METHYLTRANSFERASE (ADENINE-SPECIFIC)"/>
    <property type="match status" value="1"/>
</dbReference>
<dbReference type="InterPro" id="IPR003356">
    <property type="entry name" value="DNA_methylase_A-5"/>
</dbReference>
<evidence type="ECO:0000256" key="4">
    <source>
        <dbReference type="ARBA" id="ARBA00022691"/>
    </source>
</evidence>
<comment type="caution">
    <text evidence="9">The sequence shown here is derived from an EMBL/GenBank/DDBJ whole genome shotgun (WGS) entry which is preliminary data.</text>
</comment>
<dbReference type="GO" id="GO:0003677">
    <property type="term" value="F:DNA binding"/>
    <property type="evidence" value="ECO:0007669"/>
    <property type="project" value="InterPro"/>
</dbReference>
<evidence type="ECO:0000256" key="5">
    <source>
        <dbReference type="ARBA" id="ARBA00022747"/>
    </source>
</evidence>
<dbReference type="EC" id="2.1.1.72" evidence="1"/>
<dbReference type="GO" id="GO:0009007">
    <property type="term" value="F:site-specific DNA-methyltransferase (adenine-specific) activity"/>
    <property type="evidence" value="ECO:0007669"/>
    <property type="project" value="UniProtKB-EC"/>
</dbReference>
<organism evidence="9 10">
    <name type="scientific">Thermincola ferriacetica</name>
    <dbReference type="NCBI Taxonomy" id="281456"/>
    <lineage>
        <taxon>Bacteria</taxon>
        <taxon>Bacillati</taxon>
        <taxon>Bacillota</taxon>
        <taxon>Clostridia</taxon>
        <taxon>Eubacteriales</taxon>
        <taxon>Thermincolaceae</taxon>
        <taxon>Thermincola</taxon>
    </lineage>
</organism>
<evidence type="ECO:0000259" key="8">
    <source>
        <dbReference type="Pfam" id="PF02384"/>
    </source>
</evidence>
<feature type="domain" description="DNA methylase adenine-specific" evidence="8">
    <location>
        <begin position="304"/>
        <end position="619"/>
    </location>
</feature>
<comment type="catalytic activity">
    <reaction evidence="6">
        <text>a 2'-deoxyadenosine in DNA + S-adenosyl-L-methionine = an N(6)-methyl-2'-deoxyadenosine in DNA + S-adenosyl-L-homocysteine + H(+)</text>
        <dbReference type="Rhea" id="RHEA:15197"/>
        <dbReference type="Rhea" id="RHEA-COMP:12418"/>
        <dbReference type="Rhea" id="RHEA-COMP:12419"/>
        <dbReference type="ChEBI" id="CHEBI:15378"/>
        <dbReference type="ChEBI" id="CHEBI:57856"/>
        <dbReference type="ChEBI" id="CHEBI:59789"/>
        <dbReference type="ChEBI" id="CHEBI:90615"/>
        <dbReference type="ChEBI" id="CHEBI:90616"/>
        <dbReference type="EC" id="2.1.1.72"/>
    </reaction>
</comment>
<dbReference type="Gene3D" id="3.40.50.150">
    <property type="entry name" value="Vaccinia Virus protein VP39"/>
    <property type="match status" value="1"/>
</dbReference>
<sequence length="638" mass="72967">MEKRNTEYFVRKMLEQKGYKHPNEANQDDPVFEEQKSEKHKIAERLSKASKNGTGAPGEPEFICSKMNSDIVIVIECKKELSKLKSSDFSNQSNIKNYAVDGSLWYGKFLSDVFHVFCIGVAGTQENNLDIETYYIAKGSKKHEFFGTEILSFADYEAFLKEEELRETIDEEKLKKIANELNNLMRDEFKLSEDQKPLLISAIFLALKDGNFRASYRNMQNSLGLATLIDTTVSNMILKDEIEQTKRNALLSKYAFLRTTTRLISETHWDVNDIRPETAPLLYMVNKLESECFRFIENNETTLDIIGIFYSNFLKYTSSDGKGLGIVLTPQHITELFCNLANDGRGLDPEKDIVLDPCAGTGGFLVSAMHQMITKAKNNHTIIEDIKKNRIRGIESNDKMFALLSANMIVRGDGRSGIQYGDCFDQAIKQKVISKGKPTVGFMNPPYSQKKSDESEYHFIENMLDLLEQGGSGIVIVPLSKACSLQKQDVEYKKSILKKHTLKAVMKMNVQLFGENASSHTCIMVFEAHRPHQKQVSPVWLANWSDDGFEVLMHRGRVMVRDWKEIQNQWLKDFRTKIVKPGYSTIAYLDENDEWIVDAHIETDYSNLTINDFVQNIQNYLAFQIQYPLLFGGEEVNE</sequence>
<dbReference type="SUPFAM" id="SSF53335">
    <property type="entry name" value="S-adenosyl-L-methionine-dependent methyltransferases"/>
    <property type="match status" value="1"/>
</dbReference>